<evidence type="ECO:0000313" key="4">
    <source>
        <dbReference type="Proteomes" id="UP000799764"/>
    </source>
</evidence>
<comment type="caution">
    <text evidence="3">The sequence shown here is derived from an EMBL/GenBank/DDBJ whole genome shotgun (WGS) entry which is preliminary data.</text>
</comment>
<keyword evidence="2" id="KW-1133">Transmembrane helix</keyword>
<sequence>MELIDNYLGSQNNDELFFILAIIGFSGMVLLIGTFFASLYIEKVSAHNDEDIEGQHEQATRAEMSQLRHWVESKIDHSRNVDLQFIKQQREEMEDYVHKRLREHLTIFTMRSPPSLGYGTFSPGSGTSRGGSPRSGYSSNGYLRSGYLRCGDPLNETSTANISKGKHTANTTKEV</sequence>
<evidence type="ECO:0000256" key="1">
    <source>
        <dbReference type="SAM" id="MobiDB-lite"/>
    </source>
</evidence>
<evidence type="ECO:0000256" key="2">
    <source>
        <dbReference type="SAM" id="Phobius"/>
    </source>
</evidence>
<reference evidence="3" key="1">
    <citation type="journal article" date="2020" name="Stud. Mycol.">
        <title>101 Dothideomycetes genomes: a test case for predicting lifestyles and emergence of pathogens.</title>
        <authorList>
            <person name="Haridas S."/>
            <person name="Albert R."/>
            <person name="Binder M."/>
            <person name="Bloem J."/>
            <person name="Labutti K."/>
            <person name="Salamov A."/>
            <person name="Andreopoulos B."/>
            <person name="Baker S."/>
            <person name="Barry K."/>
            <person name="Bills G."/>
            <person name="Bluhm B."/>
            <person name="Cannon C."/>
            <person name="Castanera R."/>
            <person name="Culley D."/>
            <person name="Daum C."/>
            <person name="Ezra D."/>
            <person name="Gonzalez J."/>
            <person name="Henrissat B."/>
            <person name="Kuo A."/>
            <person name="Liang C."/>
            <person name="Lipzen A."/>
            <person name="Lutzoni F."/>
            <person name="Magnuson J."/>
            <person name="Mondo S."/>
            <person name="Nolan M."/>
            <person name="Ohm R."/>
            <person name="Pangilinan J."/>
            <person name="Park H.-J."/>
            <person name="Ramirez L."/>
            <person name="Alfaro M."/>
            <person name="Sun H."/>
            <person name="Tritt A."/>
            <person name="Yoshinaga Y."/>
            <person name="Zwiers L.-H."/>
            <person name="Turgeon B."/>
            <person name="Goodwin S."/>
            <person name="Spatafora J."/>
            <person name="Crous P."/>
            <person name="Grigoriev I."/>
        </authorList>
    </citation>
    <scope>NUCLEOTIDE SEQUENCE</scope>
    <source>
        <strain evidence="3">CBS 690.94</strain>
    </source>
</reference>
<gene>
    <name evidence="3" type="ORF">P171DRAFT_486228</name>
</gene>
<dbReference type="AlphaFoldDB" id="A0A9P4UAW8"/>
<feature type="compositionally biased region" description="Low complexity" evidence="1">
    <location>
        <begin position="119"/>
        <end position="138"/>
    </location>
</feature>
<protein>
    <submittedName>
        <fullName evidence="3">Uncharacterized protein</fullName>
    </submittedName>
</protein>
<proteinExistence type="predicted"/>
<dbReference type="OrthoDB" id="10501204at2759"/>
<keyword evidence="4" id="KW-1185">Reference proteome</keyword>
<keyword evidence="2" id="KW-0812">Transmembrane</keyword>
<feature type="transmembrane region" description="Helical" evidence="2">
    <location>
        <begin position="16"/>
        <end position="41"/>
    </location>
</feature>
<name>A0A9P4UAW8_9PLEO</name>
<keyword evidence="2" id="KW-0472">Membrane</keyword>
<organism evidence="3 4">
    <name type="scientific">Karstenula rhodostoma CBS 690.94</name>
    <dbReference type="NCBI Taxonomy" id="1392251"/>
    <lineage>
        <taxon>Eukaryota</taxon>
        <taxon>Fungi</taxon>
        <taxon>Dikarya</taxon>
        <taxon>Ascomycota</taxon>
        <taxon>Pezizomycotina</taxon>
        <taxon>Dothideomycetes</taxon>
        <taxon>Pleosporomycetidae</taxon>
        <taxon>Pleosporales</taxon>
        <taxon>Massarineae</taxon>
        <taxon>Didymosphaeriaceae</taxon>
        <taxon>Karstenula</taxon>
    </lineage>
</organism>
<accession>A0A9P4UAW8</accession>
<feature type="region of interest" description="Disordered" evidence="1">
    <location>
        <begin position="118"/>
        <end position="138"/>
    </location>
</feature>
<evidence type="ECO:0000313" key="3">
    <source>
        <dbReference type="EMBL" id="KAF2443496.1"/>
    </source>
</evidence>
<dbReference type="EMBL" id="MU001502">
    <property type="protein sequence ID" value="KAF2443496.1"/>
    <property type="molecule type" value="Genomic_DNA"/>
</dbReference>
<dbReference type="Proteomes" id="UP000799764">
    <property type="component" value="Unassembled WGS sequence"/>
</dbReference>